<dbReference type="InterPro" id="IPR001452">
    <property type="entry name" value="SH3_domain"/>
</dbReference>
<dbReference type="PRINTS" id="PR00193">
    <property type="entry name" value="MYOSINHEAVY"/>
</dbReference>
<keyword evidence="9 11" id="KW-0009">Actin-binding</keyword>
<dbReference type="PROSITE" id="PS50096">
    <property type="entry name" value="IQ"/>
    <property type="match status" value="2"/>
</dbReference>
<dbReference type="PANTHER" id="PTHR22692">
    <property type="entry name" value="MYOSIN VII, XV"/>
    <property type="match status" value="1"/>
</dbReference>
<feature type="binding site" evidence="11">
    <location>
        <begin position="150"/>
        <end position="157"/>
    </location>
    <ligand>
        <name>ATP</name>
        <dbReference type="ChEBI" id="CHEBI:30616"/>
    </ligand>
</feature>
<dbReference type="Gene3D" id="3.40.850.10">
    <property type="entry name" value="Kinesin motor domain"/>
    <property type="match status" value="1"/>
</dbReference>
<dbReference type="SMART" id="SM00139">
    <property type="entry name" value="MyTH4"/>
    <property type="match status" value="1"/>
</dbReference>
<dbReference type="FunFam" id="1.10.10.820:FF:000001">
    <property type="entry name" value="Myosin heavy chain"/>
    <property type="match status" value="1"/>
</dbReference>
<dbReference type="Pfam" id="PF21989">
    <property type="entry name" value="RA_2"/>
    <property type="match status" value="1"/>
</dbReference>
<evidence type="ECO:0000256" key="8">
    <source>
        <dbReference type="ARBA" id="ARBA00023175"/>
    </source>
</evidence>
<dbReference type="PROSITE" id="PS51456">
    <property type="entry name" value="MYOSIN_MOTOR"/>
    <property type="match status" value="1"/>
</dbReference>
<dbReference type="Pfam" id="PF00063">
    <property type="entry name" value="Myosin_head"/>
    <property type="match status" value="1"/>
</dbReference>
<comment type="caution">
    <text evidence="16">The sequence shown here is derived from an EMBL/GenBank/DDBJ whole genome shotgun (WGS) entry which is preliminary data.</text>
</comment>
<dbReference type="Gene3D" id="1.20.58.530">
    <property type="match status" value="1"/>
</dbReference>
<dbReference type="InterPro" id="IPR000048">
    <property type="entry name" value="IQ_motif_EF-hand-BS"/>
</dbReference>
<evidence type="ECO:0000256" key="4">
    <source>
        <dbReference type="ARBA" id="ARBA00022490"/>
    </source>
</evidence>
<dbReference type="Pfam" id="PF21998">
    <property type="entry name" value="FERM_C1_MyoVII"/>
    <property type="match status" value="1"/>
</dbReference>
<evidence type="ECO:0000256" key="7">
    <source>
        <dbReference type="ARBA" id="ARBA00023123"/>
    </source>
</evidence>
<evidence type="ECO:0000256" key="10">
    <source>
        <dbReference type="PROSITE-ProRule" id="PRU00192"/>
    </source>
</evidence>
<evidence type="ECO:0000256" key="3">
    <source>
        <dbReference type="ARBA" id="ARBA00022443"/>
    </source>
</evidence>
<comment type="subcellular location">
    <subcellularLocation>
        <location evidence="1">Cytoplasm</location>
    </subcellularLocation>
</comment>
<dbReference type="Gene3D" id="1.10.10.820">
    <property type="match status" value="1"/>
</dbReference>
<dbReference type="SMART" id="SM00015">
    <property type="entry name" value="IQ"/>
    <property type="match status" value="2"/>
</dbReference>
<dbReference type="InterPro" id="IPR027417">
    <property type="entry name" value="P-loop_NTPase"/>
</dbReference>
<dbReference type="InterPro" id="IPR038185">
    <property type="entry name" value="MyTH4_dom_sf"/>
</dbReference>
<evidence type="ECO:0000256" key="9">
    <source>
        <dbReference type="ARBA" id="ARBA00023203"/>
    </source>
</evidence>
<evidence type="ECO:0008006" key="18">
    <source>
        <dbReference type="Google" id="ProtNLM"/>
    </source>
</evidence>
<dbReference type="SMART" id="SM00242">
    <property type="entry name" value="MYSc"/>
    <property type="match status" value="1"/>
</dbReference>
<dbReference type="Gene3D" id="1.20.120.720">
    <property type="entry name" value="Myosin VI head, motor domain, U50 subdomain"/>
    <property type="match status" value="1"/>
</dbReference>
<dbReference type="Gene3D" id="2.30.29.30">
    <property type="entry name" value="Pleckstrin-homology domain (PH domain)/Phosphotyrosine-binding domain (PTB)"/>
    <property type="match status" value="1"/>
</dbReference>
<dbReference type="GO" id="GO:0016459">
    <property type="term" value="C:myosin complex"/>
    <property type="evidence" value="ECO:0007669"/>
    <property type="project" value="UniProtKB-KW"/>
</dbReference>
<accession>A0A8S3ZUB6</accession>
<dbReference type="GO" id="GO:0003774">
    <property type="term" value="F:cytoskeletal motor activity"/>
    <property type="evidence" value="ECO:0007669"/>
    <property type="project" value="UniProtKB-UniRule"/>
</dbReference>
<feature type="non-terminal residue" evidence="16">
    <location>
        <position position="1703"/>
    </location>
</feature>
<dbReference type="Pfam" id="PF24123">
    <property type="entry name" value="Myosin_VII_N"/>
    <property type="match status" value="1"/>
</dbReference>
<keyword evidence="7 11" id="KW-0518">Myosin</keyword>
<dbReference type="Pfam" id="PF00784">
    <property type="entry name" value="MyTH4"/>
    <property type="match status" value="1"/>
</dbReference>
<gene>
    <name evidence="16" type="ORF">CUNI_LOCUS15679</name>
</gene>
<keyword evidence="6 11" id="KW-0067">ATP-binding</keyword>
<evidence type="ECO:0000259" key="12">
    <source>
        <dbReference type="PROSITE" id="PS50002"/>
    </source>
</evidence>
<dbReference type="InterPro" id="IPR036106">
    <property type="entry name" value="MYSc_Myo7"/>
</dbReference>
<dbReference type="Proteomes" id="UP000678393">
    <property type="component" value="Unassembled WGS sequence"/>
</dbReference>
<dbReference type="Pfam" id="PF07653">
    <property type="entry name" value="SH3_2"/>
    <property type="match status" value="1"/>
</dbReference>
<evidence type="ECO:0000256" key="11">
    <source>
        <dbReference type="PROSITE-ProRule" id="PRU00782"/>
    </source>
</evidence>
<dbReference type="InterPro" id="IPR000299">
    <property type="entry name" value="FERM_domain"/>
</dbReference>
<keyword evidence="5 11" id="KW-0547">Nucleotide-binding</keyword>
<dbReference type="FunFam" id="3.10.20.90:FF:000036">
    <property type="entry name" value="Unconventional myosin-VIIa"/>
    <property type="match status" value="1"/>
</dbReference>
<dbReference type="SMART" id="SM00326">
    <property type="entry name" value="SH3"/>
    <property type="match status" value="1"/>
</dbReference>
<dbReference type="InterPro" id="IPR019749">
    <property type="entry name" value="Band_41_domain"/>
</dbReference>
<dbReference type="InterPro" id="IPR041793">
    <property type="entry name" value="MyoVII_FERM_C1"/>
</dbReference>
<dbReference type="SUPFAM" id="SSF54236">
    <property type="entry name" value="Ubiquitin-like"/>
    <property type="match status" value="1"/>
</dbReference>
<keyword evidence="17" id="KW-1185">Reference proteome</keyword>
<feature type="domain" description="SH3" evidence="12">
    <location>
        <begin position="1503"/>
        <end position="1571"/>
    </location>
</feature>
<dbReference type="InterPro" id="IPR014352">
    <property type="entry name" value="FERM/acyl-CoA-bd_prot_sf"/>
</dbReference>
<proteinExistence type="inferred from homology"/>
<dbReference type="InterPro" id="IPR036961">
    <property type="entry name" value="Kinesin_motor_dom_sf"/>
</dbReference>
<evidence type="ECO:0000256" key="6">
    <source>
        <dbReference type="ARBA" id="ARBA00022840"/>
    </source>
</evidence>
<dbReference type="GO" id="GO:0005524">
    <property type="term" value="F:ATP binding"/>
    <property type="evidence" value="ECO:0007669"/>
    <property type="project" value="UniProtKB-UniRule"/>
</dbReference>
<evidence type="ECO:0000313" key="16">
    <source>
        <dbReference type="EMBL" id="CAG5130121.1"/>
    </source>
</evidence>
<dbReference type="InterPro" id="IPR011993">
    <property type="entry name" value="PH-like_dom_sf"/>
</dbReference>
<dbReference type="OrthoDB" id="6108017at2759"/>
<dbReference type="InterPro" id="IPR000857">
    <property type="entry name" value="MyTH4_dom"/>
</dbReference>
<dbReference type="Gene3D" id="1.20.80.10">
    <property type="match status" value="1"/>
</dbReference>
<evidence type="ECO:0000256" key="5">
    <source>
        <dbReference type="ARBA" id="ARBA00022741"/>
    </source>
</evidence>
<dbReference type="GO" id="GO:0003779">
    <property type="term" value="F:actin binding"/>
    <property type="evidence" value="ECO:0007669"/>
    <property type="project" value="UniProtKB-KW"/>
</dbReference>
<evidence type="ECO:0000259" key="15">
    <source>
        <dbReference type="PROSITE" id="PS51456"/>
    </source>
</evidence>
<dbReference type="InterPro" id="IPR036028">
    <property type="entry name" value="SH3-like_dom_sf"/>
</dbReference>
<feature type="domain" description="MyTH4" evidence="14">
    <location>
        <begin position="1645"/>
        <end position="1703"/>
    </location>
</feature>
<dbReference type="PANTHER" id="PTHR22692:SF33">
    <property type="entry name" value="MYOSIN"/>
    <property type="match status" value="1"/>
</dbReference>
<dbReference type="CDD" id="cd01381">
    <property type="entry name" value="MYSc_Myo7"/>
    <property type="match status" value="1"/>
</dbReference>
<dbReference type="EMBL" id="CAJHNH020003846">
    <property type="protein sequence ID" value="CAG5130121.1"/>
    <property type="molecule type" value="Genomic_DNA"/>
</dbReference>
<keyword evidence="8 11" id="KW-0505">Motor protein</keyword>
<dbReference type="PROSITE" id="PS50002">
    <property type="entry name" value="SH3"/>
    <property type="match status" value="1"/>
</dbReference>
<feature type="region of interest" description="Actin-binding" evidence="11">
    <location>
        <begin position="605"/>
        <end position="627"/>
    </location>
</feature>
<evidence type="ECO:0000313" key="17">
    <source>
        <dbReference type="Proteomes" id="UP000678393"/>
    </source>
</evidence>
<organism evidence="16 17">
    <name type="scientific">Candidula unifasciata</name>
    <dbReference type="NCBI Taxonomy" id="100452"/>
    <lineage>
        <taxon>Eukaryota</taxon>
        <taxon>Metazoa</taxon>
        <taxon>Spiralia</taxon>
        <taxon>Lophotrochozoa</taxon>
        <taxon>Mollusca</taxon>
        <taxon>Gastropoda</taxon>
        <taxon>Heterobranchia</taxon>
        <taxon>Euthyneura</taxon>
        <taxon>Panpulmonata</taxon>
        <taxon>Eupulmonata</taxon>
        <taxon>Stylommatophora</taxon>
        <taxon>Helicina</taxon>
        <taxon>Helicoidea</taxon>
        <taxon>Geomitridae</taxon>
        <taxon>Candidula</taxon>
    </lineage>
</organism>
<dbReference type="InterPro" id="IPR057130">
    <property type="entry name" value="Myosin_VII_N"/>
</dbReference>
<evidence type="ECO:0000259" key="13">
    <source>
        <dbReference type="PROSITE" id="PS50057"/>
    </source>
</evidence>
<keyword evidence="3 10" id="KW-0728">SH3 domain</keyword>
<evidence type="ECO:0000256" key="1">
    <source>
        <dbReference type="ARBA" id="ARBA00004496"/>
    </source>
</evidence>
<dbReference type="SUPFAM" id="SSF52540">
    <property type="entry name" value="P-loop containing nucleoside triphosphate hydrolases"/>
    <property type="match status" value="1"/>
</dbReference>
<dbReference type="GO" id="GO:0005737">
    <property type="term" value="C:cytoplasm"/>
    <property type="evidence" value="ECO:0007669"/>
    <property type="project" value="UniProtKB-SubCell"/>
</dbReference>
<comment type="similarity">
    <text evidence="2 11">Belongs to the TRAFAC class myosin-kinesin ATPase superfamily. Myosin family.</text>
</comment>
<dbReference type="Gene3D" id="6.20.240.20">
    <property type="match status" value="1"/>
</dbReference>
<sequence length="1703" mass="195912">GDYVWIEPEKPGEFAVSIGAKVSASATGQICLIDDDGHEHWMDGSRKLRHMHITSVDGVEDMIGLGDLNESGILRNLFIRYMQHQIYTYTGSILVAVNPYEVLPIYTPEQIQLYRDKKIGELPPHIFAIADNSYGSMRRYQHDQCVIISGESGAGKTESTKLILQFLAAISGQHSWIEQQILEANPIMEAFGNAKTIRNDNSSRFGKYIDIHFNENGVIEGAKVEQYLLEKSRIVSQMHDERNYHIFYCMLAGMSQEEKVRLELMDAIYYAYLIQGGSIGCESRNDRTDFLVIRSAMKVLMFDDSDIWEIMKILAVLLHLGNVKFNALEVDHLEATEIVDISYINKVARQFEVNAQFLVDALTSKTLITRGEKVNFPMNKEQSHDVRDAFVKGIYGRMFVWIVEKINAAIYRPKGNQYRKSIGVLDIFGFENFDHNSFEQLCINYANENLQQFFVRHIFKLEQAEYNLEGINWRHIEFVDNQDSLDLIAAKSMNILALIDEESMFPKGTDASMLNKLHQFHSGHQNYVKPKSAVSHMFGLNHFAGVVFYDCRGFLEKNRDTFSADLIALIQASKNKFLKQLFLNDISLGTRKKSPTLANQFKKSLEQLMAALGTCQPFFVRCIKPNDFKKPLIFDRELCCKQLRYSGMMETIRIRRAGYPIRHEFAKFVDRYRLLVDGIAPSHKEDCRAASSRICSHILKNADYQLGKTKVFLKDAQDVLLEQQREITLTRKILVIQKMVRSWYYRSRFLKMRKFVVIVQSALRAYRERQQFLVRRQGYMRLQAMIRGRIIAARYSFIRGWVLKFQPLCRGYLLRQWLQKRMVAVFQIQAAVKTIIAQKQFWRLKLKDEMMLEATKLRLDEEAELMKNMHPKDAKQISQQHYQERMRDRTLKIKSKEALRPHLTMDADENLENDIKLIDQHFKLDDLQMPLETYQPPASVQEKTFAKFAAVYFQNNATHRHIHRILRHPLLKLESKGDQLAALAVWVVILRFMSDLPEPRAYANKSDTKSNTPVMTQIYSTLGRKFGKKDLEAAIKMGEQMEKEAFEGNAASRKKLVSLTLKKTSKFDENMATQLQHGGDREINGGGNVLLDDRPMSNLEKLHFIIGHGILRPELRDEIYCQICKQLTDNYSKSSYARGWILLCLCIRCFPPSDKLSPYLFNFIKEGPTGYGSYCLKHLERTLLNGPRSQPPTWLELEATKAKKDMSLTINFMDGNSRTLSVDSATTAKELCQKLSNEISLKDQFGFSLFIALFDKVSSLGSGEDHVMDAISQCEQYAKEQGAQERNAPWKLFFRKEIFTPWHNTADDATATNLIYQQVSSCVKEDDLAMIISQHYFVDHGLNLDPQRLLSVLPSYLPDPYLHKPNALQGWMKAVTGKLTNPYFQQVDSLRVKEDIVNYTKFKWPMLFSRFYEARRLSGAFLPKNNIVIAVNWTGVYLVDDQEQVLLELSFPEIKSVTSSRSSKVHGLSLTLTTVKEDEYIFTSANAKDIQDLVTTFLEGLKKRSKYVIAVQDYKPPDKTSFLALKKGDLIVIDSTSSGETVLTSGWCSGENTSTKKKGDFPTECVYVLPTIIKPSEEILKMFLQPSTASRQKSQTESTLYRDPNLVLHTLEQYSYDHFRPPPKQTHSGTLNRPLQRQSEQLWRHSREPLKQPLLKKLIGNDQLSAEACKCFLNIFLLFNHPSQKSRAVTDLTDQIFTAPLNE</sequence>
<dbReference type="Gene3D" id="2.30.30.40">
    <property type="entry name" value="SH3 Domains"/>
    <property type="match status" value="1"/>
</dbReference>
<dbReference type="FunFam" id="2.30.29.30:FF:000075">
    <property type="entry name" value="unconventional myosin-VIIa"/>
    <property type="match status" value="1"/>
</dbReference>
<reference evidence="16" key="1">
    <citation type="submission" date="2021-04" db="EMBL/GenBank/DDBJ databases">
        <authorList>
            <consortium name="Molecular Ecology Group"/>
        </authorList>
    </citation>
    <scope>NUCLEOTIDE SEQUENCE</scope>
</reference>
<evidence type="ECO:0000256" key="2">
    <source>
        <dbReference type="ARBA" id="ARBA00008314"/>
    </source>
</evidence>
<dbReference type="PROSITE" id="PS50057">
    <property type="entry name" value="FERM_3"/>
    <property type="match status" value="1"/>
</dbReference>
<dbReference type="SMART" id="SM00295">
    <property type="entry name" value="B41"/>
    <property type="match status" value="1"/>
</dbReference>
<dbReference type="CDD" id="cd17092">
    <property type="entry name" value="FERM1_F1_Myosin-VII"/>
    <property type="match status" value="1"/>
</dbReference>
<dbReference type="InterPro" id="IPR051567">
    <property type="entry name" value="Unconventional_Myosin_ATPase"/>
</dbReference>
<feature type="domain" description="FERM" evidence="13">
    <location>
        <begin position="1206"/>
        <end position="1505"/>
    </location>
</feature>
<evidence type="ECO:0000259" key="14">
    <source>
        <dbReference type="PROSITE" id="PS51016"/>
    </source>
</evidence>
<dbReference type="Gene3D" id="1.20.5.190">
    <property type="match status" value="1"/>
</dbReference>
<dbReference type="CDD" id="cd13198">
    <property type="entry name" value="FERM_C1_MyoVII"/>
    <property type="match status" value="1"/>
</dbReference>
<dbReference type="InterPro" id="IPR029071">
    <property type="entry name" value="Ubiquitin-like_domsf"/>
</dbReference>
<feature type="non-terminal residue" evidence="16">
    <location>
        <position position="1"/>
    </location>
</feature>
<dbReference type="Gene3D" id="3.10.20.90">
    <property type="entry name" value="Phosphatidylinositol 3-kinase Catalytic Subunit, Chain A, domain 1"/>
    <property type="match status" value="1"/>
</dbReference>
<dbReference type="PROSITE" id="PS51016">
    <property type="entry name" value="MYTH4"/>
    <property type="match status" value="2"/>
</dbReference>
<dbReference type="Gene3D" id="1.25.40.530">
    <property type="entry name" value="MyTH4 domain"/>
    <property type="match status" value="1"/>
</dbReference>
<dbReference type="InterPro" id="IPR001609">
    <property type="entry name" value="Myosin_head_motor_dom-like"/>
</dbReference>
<keyword evidence="4" id="KW-0963">Cytoplasm</keyword>
<dbReference type="SUPFAM" id="SSF50044">
    <property type="entry name" value="SH3-domain"/>
    <property type="match status" value="1"/>
</dbReference>
<feature type="domain" description="Myosin motor" evidence="15">
    <location>
        <begin position="57"/>
        <end position="726"/>
    </location>
</feature>
<feature type="domain" description="MyTH4" evidence="14">
    <location>
        <begin position="961"/>
        <end position="1201"/>
    </location>
</feature>
<name>A0A8S3ZUB6_9EUPU</name>
<protein>
    <recommendedName>
        <fullName evidence="18">Myosin VIIa</fullName>
    </recommendedName>
</protein>